<evidence type="ECO:0000313" key="2">
    <source>
        <dbReference type="EMBL" id="EFG31899.1"/>
    </source>
</evidence>
<dbReference type="eggNOG" id="ENOG50340A1">
    <property type="taxonomic scope" value="Bacteria"/>
</dbReference>
<dbReference type="AlphaFoldDB" id="V9HME6"/>
<feature type="transmembrane region" description="Helical" evidence="1">
    <location>
        <begin position="115"/>
        <end position="135"/>
    </location>
</feature>
<evidence type="ECO:0000313" key="3">
    <source>
        <dbReference type="Proteomes" id="UP000017813"/>
    </source>
</evidence>
<keyword evidence="1" id="KW-1133">Transmembrane helix</keyword>
<dbReference type="OrthoDB" id="8613273at2"/>
<keyword evidence="3" id="KW-1185">Reference proteome</keyword>
<keyword evidence="1" id="KW-0472">Membrane</keyword>
<sequence length="165" mass="18738">MIVENVISKIKRTRSVNGTGSVFVGECDYEEDGSYTSTCWICIFGFPILPLYSARILDITGNFFLADYQFTKLPRIKWMQVFRTWVYMLLYPIGIFIMILMHVMSRGSDSTVFRLMSWVCVLGTPIMLFALPTLLRIRAAKAVGLELDTGISKTGSWMIGDFSLC</sequence>
<accession>V9HME6</accession>
<dbReference type="STRING" id="641147.HMPREF9021_00301"/>
<dbReference type="KEGG" id="smur:BWP33_01080"/>
<dbReference type="EMBL" id="ADCY02000006">
    <property type="protein sequence ID" value="EFG31899.1"/>
    <property type="molecule type" value="Genomic_DNA"/>
</dbReference>
<organism evidence="2 3">
    <name type="scientific">Simonsiella muelleri ATCC 29453</name>
    <dbReference type="NCBI Taxonomy" id="641147"/>
    <lineage>
        <taxon>Bacteria</taxon>
        <taxon>Pseudomonadati</taxon>
        <taxon>Pseudomonadota</taxon>
        <taxon>Betaproteobacteria</taxon>
        <taxon>Neisseriales</taxon>
        <taxon>Neisseriaceae</taxon>
        <taxon>Simonsiella</taxon>
    </lineage>
</organism>
<reference evidence="2 3" key="2">
    <citation type="submission" date="2011-10" db="EMBL/GenBank/DDBJ databases">
        <title>The Genome Sequence of Simonsiella muelleri ATCC 29453.</title>
        <authorList>
            <consortium name="The Broad Institute Genome Sequencing Platform"/>
            <consortium name="The Broad Institute Genome Sequencing Center for Infectious Disease"/>
            <person name="Earl A."/>
            <person name="Ward D."/>
            <person name="Feldgarden M."/>
            <person name="Gevers D."/>
            <person name="Izard J."/>
            <person name="Baranova O.V."/>
            <person name="Blanton J.M."/>
            <person name="Tanner A.C."/>
            <person name="Dewhirst F."/>
            <person name="Young S.K."/>
            <person name="Zeng Q."/>
            <person name="Gargeya S."/>
            <person name="Fitzgerald M."/>
            <person name="Haas B."/>
            <person name="Abouelleil A."/>
            <person name="Alvarado L."/>
            <person name="Arachchi H.M."/>
            <person name="Berlin A."/>
            <person name="Brown A."/>
            <person name="Chapman S.B."/>
            <person name="Chen Z."/>
            <person name="Dunbar C."/>
            <person name="Freedman E."/>
            <person name="Gearin G."/>
            <person name="Goldberg J."/>
            <person name="Griggs A."/>
            <person name="Gujja S."/>
            <person name="Heiman D."/>
            <person name="Howarth C."/>
            <person name="Larson L."/>
            <person name="Lui A."/>
            <person name="MacDonald P.J.P."/>
            <person name="Montmayeur A."/>
            <person name="Murphy C."/>
            <person name="Neiman D."/>
            <person name="Pearson M."/>
            <person name="Priest M."/>
            <person name="Roberts A."/>
            <person name="Saif S."/>
            <person name="Shea T."/>
            <person name="Shenoy N."/>
            <person name="Sisk P."/>
            <person name="Stolte C."/>
            <person name="Sykes S."/>
            <person name="Wortman J."/>
            <person name="Nusbaum C."/>
            <person name="Birren B."/>
        </authorList>
    </citation>
    <scope>NUCLEOTIDE SEQUENCE [LARGE SCALE GENOMIC DNA]</scope>
    <source>
        <strain evidence="2 3">ATCC 29453</strain>
    </source>
</reference>
<reference evidence="2 3" key="1">
    <citation type="submission" date="2010-03" db="EMBL/GenBank/DDBJ databases">
        <authorList>
            <consortium name="The Broad Institute Genome Sequencing Platform"/>
            <person name="Ward D."/>
            <person name="Earl A."/>
            <person name="Feldgarden M."/>
            <person name="Gevers D."/>
            <person name="Young S."/>
            <person name="Zeng Q."/>
            <person name="Koehrsen M."/>
            <person name="Alvarado L."/>
            <person name="Berlin A.M."/>
            <person name="Borenstein D."/>
            <person name="Chapman S.B."/>
            <person name="Chen Z."/>
            <person name="Engels R."/>
            <person name="Freedman E."/>
            <person name="Gellesch M."/>
            <person name="Goldberg J."/>
            <person name="Griggs A."/>
            <person name="Gujja S."/>
            <person name="Heilman E.R."/>
            <person name="Heiman D.I."/>
            <person name="Hepburn T.A."/>
            <person name="Howarth C."/>
            <person name="Jen D."/>
            <person name="Larson L."/>
            <person name="Mehta T."/>
            <person name="Park D."/>
            <person name="Pearson M."/>
            <person name="Richards J."/>
            <person name="Roberts A."/>
            <person name="Saif S."/>
            <person name="Shea T.D."/>
            <person name="Shenoy N."/>
            <person name="Sisk P."/>
            <person name="Stolte C."/>
            <person name="Sykes S.N."/>
            <person name="Walk T."/>
            <person name="White J."/>
            <person name="Yandava C."/>
            <person name="Izard J."/>
            <person name="Baranova O.V."/>
            <person name="Blanton J.M."/>
            <person name="Tanner A.C."/>
            <person name="Dewhirst F."/>
            <person name="Haas B."/>
            <person name="Nusbaum C."/>
            <person name="Birren B."/>
        </authorList>
    </citation>
    <scope>NUCLEOTIDE SEQUENCE [LARGE SCALE GENOMIC DNA]</scope>
    <source>
        <strain evidence="2 3">ATCC 29453</strain>
    </source>
</reference>
<name>V9HME6_9NEIS</name>
<dbReference type="HOGENOM" id="CLU_1609678_0_0_4"/>
<dbReference type="Proteomes" id="UP000017813">
    <property type="component" value="Unassembled WGS sequence"/>
</dbReference>
<feature type="transmembrane region" description="Helical" evidence="1">
    <location>
        <begin position="85"/>
        <end position="103"/>
    </location>
</feature>
<proteinExistence type="predicted"/>
<dbReference type="RefSeq" id="WP_002641216.1">
    <property type="nucleotide sequence ID" value="NZ_CP019448.1"/>
</dbReference>
<comment type="caution">
    <text evidence="2">The sequence shown here is derived from an EMBL/GenBank/DDBJ whole genome shotgun (WGS) entry which is preliminary data.</text>
</comment>
<gene>
    <name evidence="2" type="ORF">HMPREF9021_00301</name>
</gene>
<keyword evidence="1" id="KW-0812">Transmembrane</keyword>
<evidence type="ECO:0000256" key="1">
    <source>
        <dbReference type="SAM" id="Phobius"/>
    </source>
</evidence>
<protein>
    <submittedName>
        <fullName evidence="2">Uncharacterized protein</fullName>
    </submittedName>
</protein>